<dbReference type="Gene3D" id="3.30.565.10">
    <property type="entry name" value="Histidine kinase-like ATPase, C-terminal domain"/>
    <property type="match status" value="1"/>
</dbReference>
<evidence type="ECO:0000259" key="13">
    <source>
        <dbReference type="PROSITE" id="PS01124"/>
    </source>
</evidence>
<evidence type="ECO:0000256" key="11">
    <source>
        <dbReference type="PROSITE-ProRule" id="PRU00169"/>
    </source>
</evidence>
<dbReference type="InterPro" id="IPR011123">
    <property type="entry name" value="Y_Y_Y"/>
</dbReference>
<dbReference type="InterPro" id="IPR003661">
    <property type="entry name" value="HisK_dim/P_dom"/>
</dbReference>
<dbReference type="InterPro" id="IPR005467">
    <property type="entry name" value="His_kinase_dom"/>
</dbReference>
<dbReference type="GO" id="GO:0003700">
    <property type="term" value="F:DNA-binding transcription factor activity"/>
    <property type="evidence" value="ECO:0007669"/>
    <property type="project" value="InterPro"/>
</dbReference>
<feature type="domain" description="HTH araC/xylS-type" evidence="13">
    <location>
        <begin position="1214"/>
        <end position="1313"/>
    </location>
</feature>
<keyword evidence="3 11" id="KW-0597">Phosphoprotein</keyword>
<dbReference type="PROSITE" id="PS50110">
    <property type="entry name" value="RESPONSE_REGULATORY"/>
    <property type="match status" value="1"/>
</dbReference>
<evidence type="ECO:0000313" key="16">
    <source>
        <dbReference type="EMBL" id="GAK35833.1"/>
    </source>
</evidence>
<feature type="transmembrane region" description="Helical" evidence="12">
    <location>
        <begin position="772"/>
        <end position="789"/>
    </location>
</feature>
<dbReference type="Gene3D" id="3.40.50.2300">
    <property type="match status" value="1"/>
</dbReference>
<keyword evidence="4" id="KW-0808">Transferase</keyword>
<evidence type="ECO:0000259" key="14">
    <source>
        <dbReference type="PROSITE" id="PS50109"/>
    </source>
</evidence>
<dbReference type="SUPFAM" id="SSF47384">
    <property type="entry name" value="Homodimeric domain of signal transducing histidine kinase"/>
    <property type="match status" value="1"/>
</dbReference>
<keyword evidence="12" id="KW-0812">Transmembrane</keyword>
<dbReference type="Gene3D" id="2.130.10.10">
    <property type="entry name" value="YVTN repeat-like/Quinoprotein amine dehydrogenase"/>
    <property type="match status" value="2"/>
</dbReference>
<dbReference type="InterPro" id="IPR001789">
    <property type="entry name" value="Sig_transdc_resp-reg_receiver"/>
</dbReference>
<comment type="caution">
    <text evidence="16">The sequence shown here is derived from an EMBL/GenBank/DDBJ whole genome shotgun (WGS) entry which is preliminary data.</text>
</comment>
<dbReference type="PROSITE" id="PS01124">
    <property type="entry name" value="HTH_ARAC_FAMILY_2"/>
    <property type="match status" value="1"/>
</dbReference>
<keyword evidence="5" id="KW-0547">Nucleotide-binding</keyword>
<evidence type="ECO:0000256" key="2">
    <source>
        <dbReference type="ARBA" id="ARBA00012438"/>
    </source>
</evidence>
<reference evidence="16 17" key="1">
    <citation type="journal article" date="2015" name="Microbes Environ.">
        <title>Distribution and evolution of nitrogen fixation genes in the phylum bacteroidetes.</title>
        <authorList>
            <person name="Inoue J."/>
            <person name="Oshima K."/>
            <person name="Suda W."/>
            <person name="Sakamoto M."/>
            <person name="Iino T."/>
            <person name="Noda S."/>
            <person name="Hongoh Y."/>
            <person name="Hattori M."/>
            <person name="Ohkuma M."/>
        </authorList>
    </citation>
    <scope>NUCLEOTIDE SEQUENCE [LARGE SCALE GENOMIC DNA]</scope>
    <source>
        <strain evidence="16 17">JCM 15093</strain>
    </source>
</reference>
<dbReference type="OrthoDB" id="1109008at2"/>
<keyword evidence="6 16" id="KW-0418">Kinase</keyword>
<keyword evidence="12" id="KW-1133">Transmembrane helix</keyword>
<dbReference type="Pfam" id="PF00512">
    <property type="entry name" value="HisKA"/>
    <property type="match status" value="1"/>
</dbReference>
<dbReference type="InterPro" id="IPR013783">
    <property type="entry name" value="Ig-like_fold"/>
</dbReference>
<dbReference type="SUPFAM" id="SSF46689">
    <property type="entry name" value="Homeodomain-like"/>
    <property type="match status" value="1"/>
</dbReference>
<dbReference type="eggNOG" id="COG3292">
    <property type="taxonomic scope" value="Bacteria"/>
</dbReference>
<dbReference type="CDD" id="cd00156">
    <property type="entry name" value="REC"/>
    <property type="match status" value="1"/>
</dbReference>
<evidence type="ECO:0000256" key="4">
    <source>
        <dbReference type="ARBA" id="ARBA00022679"/>
    </source>
</evidence>
<dbReference type="InterPro" id="IPR011110">
    <property type="entry name" value="Reg_prop"/>
</dbReference>
<feature type="domain" description="Response regulatory" evidence="15">
    <location>
        <begin position="1067"/>
        <end position="1182"/>
    </location>
</feature>
<dbReference type="SUPFAM" id="SSF55874">
    <property type="entry name" value="ATPase domain of HSP90 chaperone/DNA topoisomerase II/histidine kinase"/>
    <property type="match status" value="1"/>
</dbReference>
<dbReference type="Gene3D" id="1.10.10.60">
    <property type="entry name" value="Homeodomain-like"/>
    <property type="match status" value="2"/>
</dbReference>
<dbReference type="PROSITE" id="PS50109">
    <property type="entry name" value="HIS_KIN"/>
    <property type="match status" value="1"/>
</dbReference>
<evidence type="ECO:0000256" key="1">
    <source>
        <dbReference type="ARBA" id="ARBA00000085"/>
    </source>
</evidence>
<dbReference type="FunFam" id="3.30.565.10:FF:000037">
    <property type="entry name" value="Hybrid sensor histidine kinase/response regulator"/>
    <property type="match status" value="1"/>
</dbReference>
<dbReference type="RefSeq" id="WP_024995892.1">
    <property type="nucleotide sequence ID" value="NZ_ATZI01000001.1"/>
</dbReference>
<dbReference type="Proteomes" id="UP000027601">
    <property type="component" value="Unassembled WGS sequence"/>
</dbReference>
<evidence type="ECO:0000256" key="3">
    <source>
        <dbReference type="ARBA" id="ARBA00022553"/>
    </source>
</evidence>
<dbReference type="PRINTS" id="PR00344">
    <property type="entry name" value="BCTRLSENSOR"/>
</dbReference>
<evidence type="ECO:0000256" key="10">
    <source>
        <dbReference type="ARBA" id="ARBA00023163"/>
    </source>
</evidence>
<dbReference type="InterPro" id="IPR036097">
    <property type="entry name" value="HisK_dim/P_sf"/>
</dbReference>
<dbReference type="Pfam" id="PF07494">
    <property type="entry name" value="Reg_prop"/>
    <property type="match status" value="3"/>
</dbReference>
<dbReference type="GO" id="GO:0005524">
    <property type="term" value="F:ATP binding"/>
    <property type="evidence" value="ECO:0007669"/>
    <property type="project" value="UniProtKB-KW"/>
</dbReference>
<keyword evidence="12" id="KW-0472">Membrane</keyword>
<dbReference type="InterPro" id="IPR011006">
    <property type="entry name" value="CheY-like_superfamily"/>
</dbReference>
<dbReference type="eggNOG" id="COG0745">
    <property type="taxonomic scope" value="Bacteria"/>
</dbReference>
<dbReference type="InterPro" id="IPR018060">
    <property type="entry name" value="HTH_AraC"/>
</dbReference>
<organism evidence="16 17">
    <name type="scientific">Bacteroides graminisolvens DSM 19988 = JCM 15093</name>
    <dbReference type="NCBI Taxonomy" id="1121097"/>
    <lineage>
        <taxon>Bacteria</taxon>
        <taxon>Pseudomonadati</taxon>
        <taxon>Bacteroidota</taxon>
        <taxon>Bacteroidia</taxon>
        <taxon>Bacteroidales</taxon>
        <taxon>Bacteroidaceae</taxon>
        <taxon>Bacteroides</taxon>
    </lineage>
</organism>
<dbReference type="Pfam" id="PF02518">
    <property type="entry name" value="HATPase_c"/>
    <property type="match status" value="1"/>
</dbReference>
<protein>
    <recommendedName>
        <fullName evidence="2">histidine kinase</fullName>
        <ecNumber evidence="2">2.7.13.3</ecNumber>
    </recommendedName>
</protein>
<dbReference type="Pfam" id="PF07495">
    <property type="entry name" value="Y_Y_Y"/>
    <property type="match status" value="1"/>
</dbReference>
<gene>
    <name evidence="16" type="ORF">JCM15093_960</name>
</gene>
<dbReference type="Pfam" id="PF00072">
    <property type="entry name" value="Response_reg"/>
    <property type="match status" value="1"/>
</dbReference>
<keyword evidence="10" id="KW-0804">Transcription</keyword>
<dbReference type="PANTHER" id="PTHR43547">
    <property type="entry name" value="TWO-COMPONENT HISTIDINE KINASE"/>
    <property type="match status" value="1"/>
</dbReference>
<dbReference type="InterPro" id="IPR036890">
    <property type="entry name" value="HATPase_C_sf"/>
</dbReference>
<dbReference type="SMART" id="SM00448">
    <property type="entry name" value="REC"/>
    <property type="match status" value="1"/>
</dbReference>
<dbReference type="EMBL" id="BAJS01000003">
    <property type="protein sequence ID" value="GAK35833.1"/>
    <property type="molecule type" value="Genomic_DNA"/>
</dbReference>
<dbReference type="CDD" id="cd00082">
    <property type="entry name" value="HisKA"/>
    <property type="match status" value="1"/>
</dbReference>
<proteinExistence type="predicted"/>
<keyword evidence="17" id="KW-1185">Reference proteome</keyword>
<keyword evidence="8" id="KW-0902">Two-component regulatory system</keyword>
<evidence type="ECO:0000256" key="6">
    <source>
        <dbReference type="ARBA" id="ARBA00022777"/>
    </source>
</evidence>
<dbReference type="Gene3D" id="2.60.40.10">
    <property type="entry name" value="Immunoglobulins"/>
    <property type="match status" value="1"/>
</dbReference>
<dbReference type="GO" id="GO:0000155">
    <property type="term" value="F:phosphorelay sensor kinase activity"/>
    <property type="evidence" value="ECO:0007669"/>
    <property type="project" value="InterPro"/>
</dbReference>
<dbReference type="SMART" id="SM00388">
    <property type="entry name" value="HisKA"/>
    <property type="match status" value="1"/>
</dbReference>
<dbReference type="InterPro" id="IPR004358">
    <property type="entry name" value="Sig_transdc_His_kin-like_C"/>
</dbReference>
<dbReference type="InterPro" id="IPR009057">
    <property type="entry name" value="Homeodomain-like_sf"/>
</dbReference>
<keyword evidence="9" id="KW-0805">Transcription regulation</keyword>
<dbReference type="SUPFAM" id="SSF52172">
    <property type="entry name" value="CheY-like"/>
    <property type="match status" value="1"/>
</dbReference>
<dbReference type="SUPFAM" id="SSF63829">
    <property type="entry name" value="Calcium-dependent phosphotriesterase"/>
    <property type="match status" value="3"/>
</dbReference>
<comment type="catalytic activity">
    <reaction evidence="1">
        <text>ATP + protein L-histidine = ADP + protein N-phospho-L-histidine.</text>
        <dbReference type="EC" id="2.7.13.3"/>
    </reaction>
</comment>
<dbReference type="InterPro" id="IPR015943">
    <property type="entry name" value="WD40/YVTN_repeat-like_dom_sf"/>
</dbReference>
<evidence type="ECO:0000256" key="7">
    <source>
        <dbReference type="ARBA" id="ARBA00022840"/>
    </source>
</evidence>
<dbReference type="PANTHER" id="PTHR43547:SF2">
    <property type="entry name" value="HYBRID SIGNAL TRANSDUCTION HISTIDINE KINASE C"/>
    <property type="match status" value="1"/>
</dbReference>
<evidence type="ECO:0000313" key="17">
    <source>
        <dbReference type="Proteomes" id="UP000027601"/>
    </source>
</evidence>
<dbReference type="eggNOG" id="COG5002">
    <property type="taxonomic scope" value="Bacteria"/>
</dbReference>
<accession>A0A069CYY9</accession>
<feature type="domain" description="Histidine kinase" evidence="14">
    <location>
        <begin position="818"/>
        <end position="1036"/>
    </location>
</feature>
<evidence type="ECO:0000256" key="12">
    <source>
        <dbReference type="SAM" id="Phobius"/>
    </source>
</evidence>
<keyword evidence="7" id="KW-0067">ATP-binding</keyword>
<dbReference type="CDD" id="cd00075">
    <property type="entry name" value="HATPase"/>
    <property type="match status" value="1"/>
</dbReference>
<evidence type="ECO:0000256" key="8">
    <source>
        <dbReference type="ARBA" id="ARBA00023012"/>
    </source>
</evidence>
<dbReference type="Pfam" id="PF12833">
    <property type="entry name" value="HTH_18"/>
    <property type="match status" value="1"/>
</dbReference>
<sequence length="1314" mass="149542">MNKKGYYILFLLCFMLLPHLHGQRNSYQLFENIGLGPEASVTNCFLQDRQGIIWIGSNKGLFSYDGYSVQAHLGAGKANNAWIYCGVIIDQTYLYLGTDNGMLIYNYKTDQYETPAISFPKDFRSMALQGDHLWIGTLNGLFVYHIRNHTLKQFDTKRYKGLTHSAVYSIIHTTDNHIYVGTYNGLSRYIVAEDRFEPVNLPAAPGKKNLFINSLLEDVSRQCIWIGTEGSLFKYSPSNGQAEQIESVHANSIKSLALDAKKDLLIGTDNGLYVYHEKKAVLHALHDSRNRQSLADNIVWNIFADREHNIWLGTNYGISLSRNNSAFQYIPIAQITGTGEGNQFFSLYKDVQGWYWLGGSNGIIRTKSPADNLPDAIWYNMGDALYHLPHNRIRHIYQDSSNDLWIATDGSINRYDYRQKRFIHYNITDKTGKYNANWAYHLMEDGQGNLWVATCLGGIFIVNKEKLMKSQSETYVAEYNFTTKDGLSGMFINQLLPDKEGNVWALLYNNGIDKINIRTRQITHVKTDLPTRNNKPNYLLADKEGHIWAGFRGGVLRMNPRSNEIQPVYLGSFSNNEILSMLEVENNIWISASNGFWVVNKKTLAPRRLDFTSRRFTSMFYDRELRQIYLGDVDGIAITSPDVLNMHPTTRSIVATALYINGLLSEQTGEGSIRYARNISLNHQQNNLAIEFSDLPFSLEEKNKFVYQLKGVDAGWHLLDPNSNRITYNNLNPGSYVLHISKIDANGNPAEQAYTLNVHVSPPWYYTTWAKLFYFLLGVGLILWAVNFFRMKNRLRMERMEKAKIMEQSRQKIDFFTNLSHDFKTPLSLIIAPVSRLLPEISNPQEKKVLEGIQRNAMKINSLVHQVLDFSRIDGNANTFLILSHTEMVSFTRNQFQSYEELAKEKNITLRYETNREELFVNIDIIKWESILHNLLSNALKYTPAGGSISLSLNYKETEQELAISVSDTGIGISQQDVPYIFQRFFQSSRTKGKKEGTGIGLYLVKRYAELHGVNITVASEEDKGTTVTLTMPITADTETSGVVPASSGLPDATGGPATDEGALQPLILIVEDEPEICRMIKEVLGNRYRYSEASNGKEGLKHCIEEVPDLVITDFMMPLMNGMEMCNHIKKYLPTSAIPIIMLTGVSNKETELESIRHHIDSFITKPFEASMLLSRVEQLLSKKQILEAQTRIETLSVPQKSDAVSFDEKFLADVTRMIEDHMDDAGLNVNMLCQLSDISNKQMYRKIKQLTGLSPVEYIKNIRMKKAAMLLEQQKFSIAEVMYMVGFSSSSYFSKCFQSEFGVTPKQYMEKS</sequence>
<evidence type="ECO:0000256" key="5">
    <source>
        <dbReference type="ARBA" id="ARBA00022741"/>
    </source>
</evidence>
<dbReference type="STRING" id="1121097.GCA_000428125_00626"/>
<feature type="modified residue" description="4-aspartylphosphate" evidence="11">
    <location>
        <position position="1115"/>
    </location>
</feature>
<dbReference type="Gene3D" id="1.10.287.130">
    <property type="match status" value="1"/>
</dbReference>
<evidence type="ECO:0000256" key="9">
    <source>
        <dbReference type="ARBA" id="ARBA00023015"/>
    </source>
</evidence>
<evidence type="ECO:0000259" key="15">
    <source>
        <dbReference type="PROSITE" id="PS50110"/>
    </source>
</evidence>
<dbReference type="EC" id="2.7.13.3" evidence="2"/>
<dbReference type="GO" id="GO:0043565">
    <property type="term" value="F:sequence-specific DNA binding"/>
    <property type="evidence" value="ECO:0007669"/>
    <property type="project" value="InterPro"/>
</dbReference>
<name>A0A069CYY9_9BACE</name>
<dbReference type="SMART" id="SM00387">
    <property type="entry name" value="HATPase_c"/>
    <property type="match status" value="1"/>
</dbReference>
<dbReference type="SMART" id="SM00342">
    <property type="entry name" value="HTH_ARAC"/>
    <property type="match status" value="1"/>
</dbReference>
<dbReference type="InterPro" id="IPR003594">
    <property type="entry name" value="HATPase_dom"/>
</dbReference>